<evidence type="ECO:0000313" key="1">
    <source>
        <dbReference type="EMBL" id="NKX52408.1"/>
    </source>
</evidence>
<dbReference type="EMBL" id="JAAZSR010000523">
    <property type="protein sequence ID" value="NKX52408.1"/>
    <property type="molecule type" value="Genomic_DNA"/>
</dbReference>
<dbReference type="InterPro" id="IPR037171">
    <property type="entry name" value="NagB/RpiA_transferase-like"/>
</dbReference>
<proteinExistence type="predicted"/>
<keyword evidence="1" id="KW-0808">Transferase</keyword>
<dbReference type="SUPFAM" id="SSF100950">
    <property type="entry name" value="NagB/RpiA/CoA transferase-like"/>
    <property type="match status" value="1"/>
</dbReference>
<dbReference type="Gene3D" id="3.40.1080.10">
    <property type="entry name" value="Glutaconate Coenzyme A-transferase"/>
    <property type="match status" value="1"/>
</dbReference>
<name>A0ABX1JSX0_9MICC</name>
<feature type="non-terminal residue" evidence="1">
    <location>
        <position position="66"/>
    </location>
</feature>
<reference evidence="1 2" key="1">
    <citation type="submission" date="2020-04" db="EMBL/GenBank/DDBJ databases">
        <authorList>
            <person name="Liu S."/>
        </authorList>
    </citation>
    <scope>NUCLEOTIDE SEQUENCE [LARGE SCALE GENOMIC DNA]</scope>
    <source>
        <strain evidence="1 2">CGMCC 1.15091</strain>
    </source>
</reference>
<gene>
    <name evidence="1" type="ORF">HER39_17890</name>
</gene>
<dbReference type="Proteomes" id="UP000523795">
    <property type="component" value="Unassembled WGS sequence"/>
</dbReference>
<comment type="caution">
    <text evidence="1">The sequence shown here is derived from an EMBL/GenBank/DDBJ whole genome shotgun (WGS) entry which is preliminary data.</text>
</comment>
<accession>A0ABX1JSX0</accession>
<evidence type="ECO:0000313" key="2">
    <source>
        <dbReference type="Proteomes" id="UP000523795"/>
    </source>
</evidence>
<organism evidence="1 2">
    <name type="scientific">Arthrobacter deserti</name>
    <dbReference type="NCBI Taxonomy" id="1742687"/>
    <lineage>
        <taxon>Bacteria</taxon>
        <taxon>Bacillati</taxon>
        <taxon>Actinomycetota</taxon>
        <taxon>Actinomycetes</taxon>
        <taxon>Micrococcales</taxon>
        <taxon>Micrococcaceae</taxon>
        <taxon>Arthrobacter</taxon>
    </lineage>
</organism>
<sequence>MQKVQILSAREAADLIHDDDVITVSSSSALGCPDNVLAGIGQRFEETGHPAGLTSVHPIAAGDMYG</sequence>
<dbReference type="PROSITE" id="PS51257">
    <property type="entry name" value="PROKAR_LIPOPROTEIN"/>
    <property type="match status" value="1"/>
</dbReference>
<keyword evidence="2" id="KW-1185">Reference proteome</keyword>
<protein>
    <submittedName>
        <fullName evidence="1">Acyl CoA:acetate/3-ketoacid CoA transferase</fullName>
    </submittedName>
</protein>
<dbReference type="GO" id="GO:0016740">
    <property type="term" value="F:transferase activity"/>
    <property type="evidence" value="ECO:0007669"/>
    <property type="project" value="UniProtKB-KW"/>
</dbReference>